<comment type="function">
    <text evidence="5 6">Structural component of flagellum, the bacterial motility apparatus. Part of the rod structure of flagellar basal body.</text>
</comment>
<keyword evidence="8" id="KW-0969">Cilium</keyword>
<reference evidence="8 9" key="1">
    <citation type="submission" date="2019-02" db="EMBL/GenBank/DDBJ databases">
        <title>Deep-cultivation of Planctomycetes and their phenomic and genomic characterization uncovers novel biology.</title>
        <authorList>
            <person name="Wiegand S."/>
            <person name="Jogler M."/>
            <person name="Boedeker C."/>
            <person name="Pinto D."/>
            <person name="Vollmers J."/>
            <person name="Rivas-Marin E."/>
            <person name="Kohn T."/>
            <person name="Peeters S.H."/>
            <person name="Heuer A."/>
            <person name="Rast P."/>
            <person name="Oberbeckmann S."/>
            <person name="Bunk B."/>
            <person name="Jeske O."/>
            <person name="Meyerdierks A."/>
            <person name="Storesund J.E."/>
            <person name="Kallscheuer N."/>
            <person name="Luecker S."/>
            <person name="Lage O.M."/>
            <person name="Pohl T."/>
            <person name="Merkel B.J."/>
            <person name="Hornburger P."/>
            <person name="Mueller R.-W."/>
            <person name="Bruemmer F."/>
            <person name="Labrenz M."/>
            <person name="Spormann A.M."/>
            <person name="Op den Camp H."/>
            <person name="Overmann J."/>
            <person name="Amann R."/>
            <person name="Jetten M.S.M."/>
            <person name="Mascher T."/>
            <person name="Medema M.H."/>
            <person name="Devos D.P."/>
            <person name="Kaster A.-K."/>
            <person name="Ovreas L."/>
            <person name="Rohde M."/>
            <person name="Galperin M.Y."/>
            <person name="Jogler C."/>
        </authorList>
    </citation>
    <scope>NUCLEOTIDE SEQUENCE [LARGE SCALE GENOMIC DNA]</scope>
    <source>
        <strain evidence="8 9">ETA_A8</strain>
    </source>
</reference>
<gene>
    <name evidence="8" type="primary">flgB</name>
    <name evidence="8" type="ORF">ETAA8_20600</name>
</gene>
<evidence type="ECO:0000256" key="5">
    <source>
        <dbReference type="ARBA" id="ARBA00024934"/>
    </source>
</evidence>
<dbReference type="AlphaFoldDB" id="A0A517Y9S0"/>
<protein>
    <recommendedName>
        <fullName evidence="3 6">Flagellar basal body rod protein FlgB</fullName>
    </recommendedName>
</protein>
<comment type="subunit">
    <text evidence="6">The basal body constitutes a major portion of the flagellar organelle and consists of a number of rings mounted on a central rod.</text>
</comment>
<dbReference type="InterPro" id="IPR006300">
    <property type="entry name" value="FlgB"/>
</dbReference>
<organism evidence="8 9">
    <name type="scientific">Anatilimnocola aggregata</name>
    <dbReference type="NCBI Taxonomy" id="2528021"/>
    <lineage>
        <taxon>Bacteria</taxon>
        <taxon>Pseudomonadati</taxon>
        <taxon>Planctomycetota</taxon>
        <taxon>Planctomycetia</taxon>
        <taxon>Pirellulales</taxon>
        <taxon>Pirellulaceae</taxon>
        <taxon>Anatilimnocola</taxon>
    </lineage>
</organism>
<dbReference type="GO" id="GO:0071973">
    <property type="term" value="P:bacterial-type flagellum-dependent cell motility"/>
    <property type="evidence" value="ECO:0007669"/>
    <property type="project" value="InterPro"/>
</dbReference>
<dbReference type="InterPro" id="IPR001444">
    <property type="entry name" value="Flag_bb_rod_N"/>
</dbReference>
<evidence type="ECO:0000256" key="3">
    <source>
        <dbReference type="ARBA" id="ARBA00014376"/>
    </source>
</evidence>
<sequence length="138" mass="15361">MLPNLLGSTNIPVLQQVLNFAQARHGVLAGNIANINTPGYKTRDLSVEVFEKRLKDAIEQSKFGSSQPLSAGMSMTDPEDPIRKVSESMTNLLYHDETNIDLEQQVTEINKNQILHSLALQVMTNQMQLLQSAISERV</sequence>
<evidence type="ECO:0000256" key="2">
    <source>
        <dbReference type="ARBA" id="ARBA00009677"/>
    </source>
</evidence>
<evidence type="ECO:0000313" key="9">
    <source>
        <dbReference type="Proteomes" id="UP000315017"/>
    </source>
</evidence>
<dbReference type="Proteomes" id="UP000315017">
    <property type="component" value="Chromosome"/>
</dbReference>
<evidence type="ECO:0000256" key="4">
    <source>
        <dbReference type="ARBA" id="ARBA00023143"/>
    </source>
</evidence>
<dbReference type="Pfam" id="PF00460">
    <property type="entry name" value="Flg_bb_rod"/>
    <property type="match status" value="1"/>
</dbReference>
<proteinExistence type="inferred from homology"/>
<evidence type="ECO:0000259" key="7">
    <source>
        <dbReference type="Pfam" id="PF00460"/>
    </source>
</evidence>
<dbReference type="PIRSF" id="PIRSF002889">
    <property type="entry name" value="Rod_FlgB"/>
    <property type="match status" value="1"/>
</dbReference>
<evidence type="ECO:0000256" key="6">
    <source>
        <dbReference type="PIRNR" id="PIRNR002889"/>
    </source>
</evidence>
<dbReference type="GO" id="GO:0030694">
    <property type="term" value="C:bacterial-type flagellum basal body, rod"/>
    <property type="evidence" value="ECO:0007669"/>
    <property type="project" value="InterPro"/>
</dbReference>
<dbReference type="EMBL" id="CP036274">
    <property type="protein sequence ID" value="QDU26976.1"/>
    <property type="molecule type" value="Genomic_DNA"/>
</dbReference>
<feature type="domain" description="Flagellar basal body rod protein N-terminal" evidence="7">
    <location>
        <begin position="19"/>
        <end position="41"/>
    </location>
</feature>
<dbReference type="KEGG" id="aagg:ETAA8_20600"/>
<comment type="similarity">
    <text evidence="2 6">Belongs to the flagella basal body rod proteins family.</text>
</comment>
<evidence type="ECO:0000313" key="8">
    <source>
        <dbReference type="EMBL" id="QDU26976.1"/>
    </source>
</evidence>
<dbReference type="RefSeq" id="WP_145087856.1">
    <property type="nucleotide sequence ID" value="NZ_CP036274.1"/>
</dbReference>
<comment type="subcellular location">
    <subcellularLocation>
        <location evidence="1 6">Bacterial flagellum basal body</location>
    </subcellularLocation>
</comment>
<evidence type="ECO:0000256" key="1">
    <source>
        <dbReference type="ARBA" id="ARBA00004117"/>
    </source>
</evidence>
<dbReference type="OrthoDB" id="9792068at2"/>
<dbReference type="NCBIfam" id="TIGR01396">
    <property type="entry name" value="FlgB"/>
    <property type="match status" value="1"/>
</dbReference>
<keyword evidence="4 6" id="KW-0975">Bacterial flagellum</keyword>
<keyword evidence="9" id="KW-1185">Reference proteome</keyword>
<keyword evidence="8" id="KW-0966">Cell projection</keyword>
<name>A0A517Y9S0_9BACT</name>
<keyword evidence="8" id="KW-0282">Flagellum</keyword>
<accession>A0A517Y9S0</accession>